<feature type="compositionally biased region" description="Polar residues" evidence="1">
    <location>
        <begin position="1222"/>
        <end position="1242"/>
    </location>
</feature>
<evidence type="ECO:0008006" key="5">
    <source>
        <dbReference type="Google" id="ProtNLM"/>
    </source>
</evidence>
<keyword evidence="4" id="KW-1185">Reference proteome</keyword>
<keyword evidence="2" id="KW-0812">Transmembrane</keyword>
<feature type="region of interest" description="Disordered" evidence="1">
    <location>
        <begin position="1502"/>
        <end position="1546"/>
    </location>
</feature>
<dbReference type="Proteomes" id="UP000198959">
    <property type="component" value="Unassembled WGS sequence"/>
</dbReference>
<dbReference type="STRING" id="145854.GA0074692_2704"/>
<gene>
    <name evidence="3" type="ORF">GA0074692_2704</name>
</gene>
<feature type="compositionally biased region" description="Polar residues" evidence="1">
    <location>
        <begin position="875"/>
        <end position="892"/>
    </location>
</feature>
<feature type="compositionally biased region" description="Gly residues" evidence="1">
    <location>
        <begin position="963"/>
        <end position="972"/>
    </location>
</feature>
<evidence type="ECO:0000313" key="4">
    <source>
        <dbReference type="Proteomes" id="UP000198959"/>
    </source>
</evidence>
<feature type="compositionally biased region" description="Acidic residues" evidence="1">
    <location>
        <begin position="1408"/>
        <end position="1420"/>
    </location>
</feature>
<reference evidence="4" key="1">
    <citation type="submission" date="2016-06" db="EMBL/GenBank/DDBJ databases">
        <authorList>
            <person name="Varghese N."/>
            <person name="Submissions Spin"/>
        </authorList>
    </citation>
    <scope>NUCLEOTIDE SEQUENCE [LARGE SCALE GENOMIC DNA]</scope>
    <source>
        <strain evidence="4">DSM 43817</strain>
    </source>
</reference>
<feature type="compositionally biased region" description="Basic and acidic residues" evidence="1">
    <location>
        <begin position="912"/>
        <end position="923"/>
    </location>
</feature>
<feature type="region of interest" description="Disordered" evidence="1">
    <location>
        <begin position="1264"/>
        <end position="1465"/>
    </location>
</feature>
<evidence type="ECO:0000256" key="2">
    <source>
        <dbReference type="SAM" id="Phobius"/>
    </source>
</evidence>
<organism evidence="3 4">
    <name type="scientific">Micromonospora pallida</name>
    <dbReference type="NCBI Taxonomy" id="145854"/>
    <lineage>
        <taxon>Bacteria</taxon>
        <taxon>Bacillati</taxon>
        <taxon>Actinomycetota</taxon>
        <taxon>Actinomycetes</taxon>
        <taxon>Micromonosporales</taxon>
        <taxon>Micromonosporaceae</taxon>
        <taxon>Micromonospora</taxon>
    </lineage>
</organism>
<feature type="compositionally biased region" description="Low complexity" evidence="1">
    <location>
        <begin position="790"/>
        <end position="821"/>
    </location>
</feature>
<feature type="region of interest" description="Disordered" evidence="1">
    <location>
        <begin position="308"/>
        <end position="371"/>
    </location>
</feature>
<evidence type="ECO:0000313" key="3">
    <source>
        <dbReference type="EMBL" id="SCL29319.1"/>
    </source>
</evidence>
<feature type="transmembrane region" description="Helical" evidence="2">
    <location>
        <begin position="115"/>
        <end position="136"/>
    </location>
</feature>
<feature type="region of interest" description="Disordered" evidence="1">
    <location>
        <begin position="1187"/>
        <end position="1248"/>
    </location>
</feature>
<feature type="compositionally biased region" description="Low complexity" evidence="1">
    <location>
        <begin position="997"/>
        <end position="1015"/>
    </location>
</feature>
<keyword evidence="2" id="KW-0472">Membrane</keyword>
<keyword evidence="2" id="KW-1133">Transmembrane helix</keyword>
<feature type="compositionally biased region" description="Polar residues" evidence="1">
    <location>
        <begin position="1204"/>
        <end position="1215"/>
    </location>
</feature>
<name>A0A1C6SJ46_9ACTN</name>
<feature type="compositionally biased region" description="Polar residues" evidence="1">
    <location>
        <begin position="1338"/>
        <end position="1357"/>
    </location>
</feature>
<protein>
    <recommendedName>
        <fullName evidence="5">Papain fold toxin 1, glutamine deamidase</fullName>
    </recommendedName>
</protein>
<proteinExistence type="predicted"/>
<evidence type="ECO:0000256" key="1">
    <source>
        <dbReference type="SAM" id="MobiDB-lite"/>
    </source>
</evidence>
<feature type="compositionally biased region" description="Basic and acidic residues" evidence="1">
    <location>
        <begin position="941"/>
        <end position="951"/>
    </location>
</feature>
<feature type="compositionally biased region" description="Basic and acidic residues" evidence="1">
    <location>
        <begin position="1157"/>
        <end position="1170"/>
    </location>
</feature>
<feature type="compositionally biased region" description="Low complexity" evidence="1">
    <location>
        <begin position="925"/>
        <end position="934"/>
    </location>
</feature>
<feature type="region of interest" description="Disordered" evidence="1">
    <location>
        <begin position="790"/>
        <end position="1015"/>
    </location>
</feature>
<accession>A0A1C6SJ46</accession>
<sequence>MGKVAVPSVGLSESDKQALENFTGMRLHRSNLPMLAYDLNALEVLADRVRTLLVPELIQAIKAVRAAGEGEVYDRFVAQTAPFVELLDGVADLKVNTAQAMRGFLNQMELTDRQALVMFIFMMTELAVAFAMAFFLPVEAAAHIVKTRTIIQTILRSSMVRAAASSTAIQMLFMPGSSLLAQISMLADGLMPGIDWAQVGKQALYGLAVAGVTTAASPALARFAGAVGGGLAHLGVSGSTRDLLTSLMMVPVSEVGMEVVGGAGAGLMVDGYYDTGSVGPDALSGALSGSGELAGTAAGMGARRGAVGLGFNPTRPRWRMPDGVGFTADGRPVAPVPPPIPVTADPSAYQPEVGDPAGAGSGGPAPVPVPPVPAPSLSAPAPVVPEPVPPVPAWSPPDLSVPSWSVPDVPVPPVPAPEWVVAAGAPVVEQWQRFQRELVDHYGGVLAGTGQARQFLAGLPVPVEQVFTEWADARQNDPTVPAFLSQIGLPATALTERYLFGVRDQAVARITEALAGQIPAGGQIPAAVRPEQVVAALPAEFDRQALRSAVHLAAQHHIDQYLTTGTPTPVTLQGGLVLPEAVQVPGTAGVPGAGGVPGGAAVPAVVGTPGTAGVPGGAGVPGAAGAAAVPSDAVRAAVARHVDRSLDAILGTNPLPTAPLTKPSTMPSAVPSAAVAGPDAAQVNAVADVVRQVVTDLPARFTAAVIPDATAPEATPAGTDTPAHGRTDVPTVPVTPEQHTAAAASLAETQFTALARKHGVEPTSHDTLAESFRQDWVDGYHQVLAQATATPGTAGTPSAPAMSSTPSVPGAPGVPGVPATSSTPGAPGTPDAAGVRSTLPGGVASRIDGTPDHHDASDQTSVSELSVPSDGIFSRDSSFTDPTTISDLSSQDGRADRDEIMTVSDLSSLDEPTSRDPVKRDVIDGDSVSGVSSLDESDNGEAARREFRDTDPFGDASSRDGLISGGPVGSDFGGRDSFSNVSSLDEPVGSDPGGRGEPASAAPEPAVAATGQPVAAAETARRVADWIDQTPVSPDNSRDPWWWCVQATLDAYTTAYGRPGKRAVLDDRIIGPDGRPAPTRSWPQLLDILGATDESVAHPGGVTPEDVLAALRAAPGSMVVVRIAPPNEPQHVFALHSQPQPSGPPTIKVRDGLVPGAEDRPEPTDPKRDPWLRHLFASSTRLAAFDSTGRPTTIADLLPDRTTAHPQPSTTTSIDPSAILLASTTPPRGPSQAMQADTTSPGQPFDPAEMDDAPGTDPAFVGLGFQDADPDLSGLNLNTPAELPEGWEPPWDVDPVESDLSSGGESPASDMDGETPRGAELVDPSDPLASESGAVLLASTTPPRGPSQAMQADTTSPEPAGFSGQPSDPAEMDDAPGAGPAFVEQGFHEADPDLSGLNLNTPSAQIPEDWEPAWDVEPVESDLSSGGESPASDMDGGTPRGAEPVDPSDSPASESGTDWLAGANLNDPWEPIEEFAGVDWRAESGPVDYWVPLARVDSPAPVSDVDRLAEPEQVGSDLPAGVDSPMSEDGGTPAGTDPVDSGNPWAGISLPASVATGWLTDADPGEAVRLLAAWDQQDSAPGFGTLPENPAPVGPDPGSSGVPAVGGSGGVPQDWKRTVASAIAQLSAVGTRGEGGGVRDVGAEFVQWTRDVLGVGLANHSPHPNDFHNAVVRRFEEQLKAEGVEPSIPGLRAWVARQLAADLRRGGESEFSGLLPYPEVMSERRREDLHRQWLNKIARNQSGDFDVAHVVPHVIASGLSLSMRIHHPFGAPYDIGPEPGAGVIPYPVVFHKGAFYLGQRPDPADVERARRIAEGFPRTEISEDERQRLDRLFDDARDLLRATIAEAENHPHPTNSDQWPILRETFHRELAVIRQHPDFPHNKKARELAAHVHYLRRLLLSAGRWESGNRQNLENLENQFTLHLPVAVDQRGGGTGICAYGGVAQSRSSLMSIGWLSRAI</sequence>
<dbReference type="EMBL" id="FMHW01000002">
    <property type="protein sequence ID" value="SCL29319.1"/>
    <property type="molecule type" value="Genomic_DNA"/>
</dbReference>
<feature type="region of interest" description="Disordered" evidence="1">
    <location>
        <begin position="1136"/>
        <end position="1170"/>
    </location>
</feature>